<dbReference type="OrthoDB" id="3577809at2"/>
<dbReference type="RefSeq" id="WP_088642394.1">
    <property type="nucleotide sequence ID" value="NZ_MZMV01000005.1"/>
</dbReference>
<evidence type="ECO:0000313" key="1">
    <source>
        <dbReference type="EMBL" id="OWV11467.1"/>
    </source>
</evidence>
<name>A0A2D0AWZ0_9ACTN</name>
<dbReference type="Proteomes" id="UP000197174">
    <property type="component" value="Unassembled WGS sequence"/>
</dbReference>
<dbReference type="AlphaFoldDB" id="A0A2D0AWZ0"/>
<proteinExistence type="predicted"/>
<comment type="caution">
    <text evidence="1">The sequence shown here is derived from an EMBL/GenBank/DDBJ whole genome shotgun (WGS) entry which is preliminary data.</text>
</comment>
<sequence>MKLTQLYKDPGSGGNGCPTIYLADSGELVVQGPLVDGDTFGELENVLPGEGAVRISAEVVLGAIERYRESGQR</sequence>
<accession>A0A2D0AWZ0</accession>
<protein>
    <submittedName>
        <fullName evidence="1">Uncharacterized protein</fullName>
    </submittedName>
</protein>
<organism evidence="1 2">
    <name type="scientific">Micromonospora wenchangensis</name>
    <dbReference type="NCBI Taxonomy" id="1185415"/>
    <lineage>
        <taxon>Bacteria</taxon>
        <taxon>Bacillati</taxon>
        <taxon>Actinomycetota</taxon>
        <taxon>Actinomycetes</taxon>
        <taxon>Micromonosporales</taxon>
        <taxon>Micromonosporaceae</taxon>
        <taxon>Micromonospora</taxon>
    </lineage>
</organism>
<evidence type="ECO:0000313" key="2">
    <source>
        <dbReference type="Proteomes" id="UP000197174"/>
    </source>
</evidence>
<reference evidence="1 2" key="1">
    <citation type="submission" date="2017-03" db="EMBL/GenBank/DDBJ databases">
        <title>Whole genome sequence of Micromonospora wenchangensis, isolated from mangrove soil.</title>
        <authorList>
            <person name="Yang H."/>
        </authorList>
    </citation>
    <scope>NUCLEOTIDE SEQUENCE [LARGE SCALE GENOMIC DNA]</scope>
    <source>
        <strain evidence="1 2">CCTCC AA 2012002</strain>
    </source>
</reference>
<dbReference type="EMBL" id="MZMV01000005">
    <property type="protein sequence ID" value="OWV11467.1"/>
    <property type="molecule type" value="Genomic_DNA"/>
</dbReference>
<keyword evidence="2" id="KW-1185">Reference proteome</keyword>
<gene>
    <name evidence="1" type="ORF">B5D80_03975</name>
</gene>